<proteinExistence type="predicted"/>
<dbReference type="GO" id="GO:0016829">
    <property type="term" value="F:lyase activity"/>
    <property type="evidence" value="ECO:0007669"/>
    <property type="project" value="UniProtKB-KW"/>
</dbReference>
<dbReference type="GO" id="GO:0042597">
    <property type="term" value="C:periplasmic space"/>
    <property type="evidence" value="ECO:0007669"/>
    <property type="project" value="UniProtKB-SubCell"/>
</dbReference>
<evidence type="ECO:0000256" key="3">
    <source>
        <dbReference type="ARBA" id="ARBA00022764"/>
    </source>
</evidence>
<comment type="subcellular location">
    <subcellularLocation>
        <location evidence="1">Periplasm</location>
    </subcellularLocation>
</comment>
<organism evidence="7 8">
    <name type="scientific">Muiribacterium halophilum</name>
    <dbReference type="NCBI Taxonomy" id="2053465"/>
    <lineage>
        <taxon>Bacteria</taxon>
        <taxon>Candidatus Muiribacteriota</taxon>
        <taxon>Candidatus Muiribacteriia</taxon>
        <taxon>Candidatus Muiribacteriales</taxon>
        <taxon>Candidatus Muiribacteriaceae</taxon>
        <taxon>Candidatus Muiribacterium</taxon>
    </lineage>
</organism>
<keyword evidence="3" id="KW-0574">Periplasm</keyword>
<feature type="domain" description="Heparin-sulfate lyase N-terminal" evidence="6">
    <location>
        <begin position="154"/>
        <end position="375"/>
    </location>
</feature>
<dbReference type="InterPro" id="IPR031680">
    <property type="entry name" value="Hepar_II_III_N"/>
</dbReference>
<keyword evidence="2" id="KW-0732">Signal</keyword>
<dbReference type="Gene3D" id="1.50.10.100">
    <property type="entry name" value="Chondroitin AC/alginate lyase"/>
    <property type="match status" value="1"/>
</dbReference>
<feature type="domain" description="Heparinase II/III-like C-terminal" evidence="5">
    <location>
        <begin position="564"/>
        <end position="651"/>
    </location>
</feature>
<dbReference type="PANTHER" id="PTHR39210:SF1">
    <property type="entry name" value="HEPARIN-SULFATE LYASE"/>
    <property type="match status" value="1"/>
</dbReference>
<dbReference type="PANTHER" id="PTHR39210">
    <property type="entry name" value="HEPARIN-SULFATE LYASE"/>
    <property type="match status" value="1"/>
</dbReference>
<dbReference type="Pfam" id="PF07940">
    <property type="entry name" value="Hepar_II_III_C"/>
    <property type="match status" value="1"/>
</dbReference>
<evidence type="ECO:0000259" key="6">
    <source>
        <dbReference type="Pfam" id="PF16889"/>
    </source>
</evidence>
<dbReference type="AlphaFoldDB" id="A0A2N5ZBV4"/>
<dbReference type="InterPro" id="IPR012480">
    <property type="entry name" value="Hepar_II_III_C"/>
</dbReference>
<keyword evidence="4" id="KW-0456">Lyase</keyword>
<dbReference type="Gene3D" id="2.70.98.70">
    <property type="match status" value="1"/>
</dbReference>
<dbReference type="EMBL" id="PKTG01000122">
    <property type="protein sequence ID" value="PLX16136.1"/>
    <property type="molecule type" value="Genomic_DNA"/>
</dbReference>
<comment type="caution">
    <text evidence="7">The sequence shown here is derived from an EMBL/GenBank/DDBJ whole genome shotgun (WGS) entry which is preliminary data.</text>
</comment>
<dbReference type="InterPro" id="IPR008929">
    <property type="entry name" value="Chondroitin_lyas"/>
</dbReference>
<evidence type="ECO:0000256" key="4">
    <source>
        <dbReference type="ARBA" id="ARBA00023239"/>
    </source>
</evidence>
<evidence type="ECO:0000256" key="2">
    <source>
        <dbReference type="ARBA" id="ARBA00022729"/>
    </source>
</evidence>
<dbReference type="Pfam" id="PF16889">
    <property type="entry name" value="Hepar_II_III_N"/>
    <property type="match status" value="1"/>
</dbReference>
<dbReference type="SUPFAM" id="SSF48230">
    <property type="entry name" value="Chondroitin AC/alginate lyase"/>
    <property type="match status" value="1"/>
</dbReference>
<evidence type="ECO:0000313" key="8">
    <source>
        <dbReference type="Proteomes" id="UP000234857"/>
    </source>
</evidence>
<gene>
    <name evidence="7" type="ORF">C0601_10960</name>
</gene>
<accession>A0A2N5ZBV4</accession>
<reference evidence="7 8" key="1">
    <citation type="submission" date="2017-11" db="EMBL/GenBank/DDBJ databases">
        <title>Genome-resolved metagenomics identifies genetic mobility, metabolic interactions, and unexpected diversity in perchlorate-reducing communities.</title>
        <authorList>
            <person name="Barnum T.P."/>
            <person name="Figueroa I.A."/>
            <person name="Carlstrom C.I."/>
            <person name="Lucas L.N."/>
            <person name="Engelbrektson A.L."/>
            <person name="Coates J.D."/>
        </authorList>
    </citation>
    <scope>NUCLEOTIDE SEQUENCE [LARGE SCALE GENOMIC DNA]</scope>
    <source>
        <strain evidence="7">BM706</strain>
    </source>
</reference>
<evidence type="ECO:0000256" key="1">
    <source>
        <dbReference type="ARBA" id="ARBA00004418"/>
    </source>
</evidence>
<name>A0A2N5ZBV4_MUIH1</name>
<evidence type="ECO:0000313" key="7">
    <source>
        <dbReference type="EMBL" id="PLX16136.1"/>
    </source>
</evidence>
<evidence type="ECO:0000259" key="5">
    <source>
        <dbReference type="Pfam" id="PF07940"/>
    </source>
</evidence>
<protein>
    <submittedName>
        <fullName evidence="7">Uncharacterized protein</fullName>
    </submittedName>
</protein>
<dbReference type="Proteomes" id="UP000234857">
    <property type="component" value="Unassembled WGS sequence"/>
</dbReference>
<sequence>MKNIPDILKNRIKTIIFKVKELEKTIFDNLFKTKSEFNNKTYFNQKILNINDFCFDDYNFKNNNYQKNMFLKGRFNYLGSGWVYCGYNSDVLGFDNVKYDSNILLKKIDNNGFWLESLINRSNLKSSKKIWKKIRNPRYIPLDWQKDYKSGYRWNLKNTSSGINKNIGKKYGVDIKTPWELSRMHHLLLMAILSVYNSKDAYSTINYFHDNILDFISLNPPRYGVNWVCTMEVSIRVINMLLAFDIFKQLDKLNILDDTFTEIFLTSVYEHGLHIFENLEFNSKFTTNHYLSNIAGLIFISRYLKPDKTTINWLHFSINELVKETEKQFYDDGGNYESSSCYHKLSSEILVYSFSVLLGMEQNILKHLKKNYQKMKISPNKCMYSIIKKEEDYKICFSDRLIKKFFKIGVFLKDIMKNNNNIPQIGDNDSGHFIKLSSYGEFMSNSEAQEKYLNLKGYINYLEKNEYKESYYFDENNLNVESLIGCFKGIFLTDKEFNNGSKLEESFIKNLSGNNKLKIAVEENKENNIQRGEKYFLLKNSLKYLKKQTFIGKNLKYKLKNYFYPESGIILFKSDELYLCFYSTPVGQNGNGGHSHNDKGSVELVINNCEILKDPGSYIYTADPKRRNLYRSTPSHNCISVDNIEQNNLENSVEKIFKLKETYKSEILEFNDTTATMLITYKNIKNLRTVKIYNNKIHIIDRCNKRFEINKSTVSYSNGYGKLYK</sequence>